<accession>A0ABY5NP89</accession>
<sequence length="154" mass="17148">MLKKGIIGIYCGLALFLMSFSVQQGTSFSNTNTQNQPIALNWQVLGNISNSVRVMANYGATIKESFHGKKITISGYIIPVDSKSYVLSKNVYSHCFFCSTNAGIETVMGIQFKGKTPRLKTDTYVTLEGTFFYNDTNKDDWTFSVHEAVIVSKK</sequence>
<keyword evidence="1" id="KW-0732">Signal</keyword>
<reference evidence="2 3" key="1">
    <citation type="submission" date="2022-08" db="EMBL/GenBank/DDBJ databases">
        <title>Myroides zhujiangensis sp. nov., a novel bacterium isolated from sediment in the Pearl River Estuary.</title>
        <authorList>
            <person name="Cui L."/>
        </authorList>
    </citation>
    <scope>NUCLEOTIDE SEQUENCE [LARGE SCALE GENOMIC DNA]</scope>
    <source>
        <strain evidence="2 3">SCSIO 72103</strain>
    </source>
</reference>
<protein>
    <recommendedName>
        <fullName evidence="4">DUF3299 domain-containing protein</fullName>
    </recommendedName>
</protein>
<dbReference type="Proteomes" id="UP001317001">
    <property type="component" value="Chromosome"/>
</dbReference>
<evidence type="ECO:0008006" key="4">
    <source>
        <dbReference type="Google" id="ProtNLM"/>
    </source>
</evidence>
<evidence type="ECO:0000313" key="3">
    <source>
        <dbReference type="Proteomes" id="UP001317001"/>
    </source>
</evidence>
<evidence type="ECO:0000313" key="2">
    <source>
        <dbReference type="EMBL" id="UUV20277.1"/>
    </source>
</evidence>
<feature type="signal peptide" evidence="1">
    <location>
        <begin position="1"/>
        <end position="24"/>
    </location>
</feature>
<dbReference type="EMBL" id="CP102382">
    <property type="protein sequence ID" value="UUV20277.1"/>
    <property type="molecule type" value="Genomic_DNA"/>
</dbReference>
<dbReference type="RefSeq" id="WP_257498184.1">
    <property type="nucleotide sequence ID" value="NZ_CP102382.1"/>
</dbReference>
<organism evidence="2 3">
    <name type="scientific">Paenimyroides aestuarii</name>
    <dbReference type="NCBI Taxonomy" id="2968490"/>
    <lineage>
        <taxon>Bacteria</taxon>
        <taxon>Pseudomonadati</taxon>
        <taxon>Bacteroidota</taxon>
        <taxon>Flavobacteriia</taxon>
        <taxon>Flavobacteriales</taxon>
        <taxon>Flavobacteriaceae</taxon>
        <taxon>Paenimyroides</taxon>
    </lineage>
</organism>
<keyword evidence="3" id="KW-1185">Reference proteome</keyword>
<gene>
    <name evidence="2" type="ORF">NPX36_07825</name>
</gene>
<name>A0ABY5NP89_9FLAO</name>
<feature type="chain" id="PRO_5045700665" description="DUF3299 domain-containing protein" evidence="1">
    <location>
        <begin position="25"/>
        <end position="154"/>
    </location>
</feature>
<proteinExistence type="predicted"/>
<evidence type="ECO:0000256" key="1">
    <source>
        <dbReference type="SAM" id="SignalP"/>
    </source>
</evidence>